<dbReference type="EMBL" id="CACRXK020003352">
    <property type="protein sequence ID" value="CAB3998430.1"/>
    <property type="molecule type" value="Genomic_DNA"/>
</dbReference>
<dbReference type="OrthoDB" id="5988723at2759"/>
<sequence length="411" mass="45110">MTDIPGCGGGGWTLVMKVNGNMSTFDYNSSFWTNKESYAVQDGLEGITEKESKLASYWNTPIKKICLGMTVNGESKWMILDYQASSLYSVIADGQYRGTTAGKDTWMSVIAGSSLQSNCNREGFNIQVQNTNARLGFVANNEVHCRSCDSWIGFAFGNEGDDRKVCRFADSNATIRVSSSRKKLRNHLSLSNGIYNLKVKNSLKTYSIYCHMTEIPECGPGGWTLVMKVDGNKNDFNYSSPYWTNKETYAVEDGLEGLNEKQTKLASYWNTPFNKICLGMKVSDVTQWIVIDHQASSLFHVIAGGGSTKTTAGRSTWKSLIAGSSLQSNCNNEGFNVKCQENDLYTHVRIGLATNNEDSCDTCDSYIGFGASSYGCGVPSAITCGNFAICSGVSHYNTDIYISAFGYILVQ</sequence>
<gene>
    <name evidence="1" type="ORF">PACLA_8A054735</name>
</gene>
<dbReference type="AlphaFoldDB" id="A0A6S7HT81"/>
<protein>
    <submittedName>
        <fullName evidence="1">Uncharacterized protein</fullName>
    </submittedName>
</protein>
<dbReference type="InterPro" id="IPR055283">
    <property type="entry name" value="TAXIMIN_1/2"/>
</dbReference>
<dbReference type="SUPFAM" id="SSF56496">
    <property type="entry name" value="Fibrinogen C-terminal domain-like"/>
    <property type="match status" value="1"/>
</dbReference>
<organism evidence="1 2">
    <name type="scientific">Paramuricea clavata</name>
    <name type="common">Red gorgonian</name>
    <name type="synonym">Violescent sea-whip</name>
    <dbReference type="NCBI Taxonomy" id="317549"/>
    <lineage>
        <taxon>Eukaryota</taxon>
        <taxon>Metazoa</taxon>
        <taxon>Cnidaria</taxon>
        <taxon>Anthozoa</taxon>
        <taxon>Octocorallia</taxon>
        <taxon>Malacalcyonacea</taxon>
        <taxon>Plexauridae</taxon>
        <taxon>Paramuricea</taxon>
    </lineage>
</organism>
<dbReference type="PANTHER" id="PTHR33834:SF2">
    <property type="entry name" value="SIGNALING PEPTIDE TAXIMIN 1"/>
    <property type="match status" value="1"/>
</dbReference>
<dbReference type="InterPro" id="IPR014716">
    <property type="entry name" value="Fibrinogen_a/b/g_C_1"/>
</dbReference>
<comment type="caution">
    <text evidence="1">The sequence shown here is derived from an EMBL/GenBank/DDBJ whole genome shotgun (WGS) entry which is preliminary data.</text>
</comment>
<evidence type="ECO:0000313" key="1">
    <source>
        <dbReference type="EMBL" id="CAB3998430.1"/>
    </source>
</evidence>
<evidence type="ECO:0000313" key="2">
    <source>
        <dbReference type="Proteomes" id="UP001152795"/>
    </source>
</evidence>
<dbReference type="Proteomes" id="UP001152795">
    <property type="component" value="Unassembled WGS sequence"/>
</dbReference>
<dbReference type="PANTHER" id="PTHR33834">
    <property type="entry name" value="SIGNALING PEPTIDE TAXIMIN 2"/>
    <property type="match status" value="1"/>
</dbReference>
<accession>A0A6S7HT81</accession>
<name>A0A6S7HT81_PARCT</name>
<reference evidence="1" key="1">
    <citation type="submission" date="2020-04" db="EMBL/GenBank/DDBJ databases">
        <authorList>
            <person name="Alioto T."/>
            <person name="Alioto T."/>
            <person name="Gomez Garrido J."/>
        </authorList>
    </citation>
    <scope>NUCLEOTIDE SEQUENCE</scope>
    <source>
        <strain evidence="1">A484AB</strain>
    </source>
</reference>
<dbReference type="InterPro" id="IPR036056">
    <property type="entry name" value="Fibrinogen-like_C"/>
</dbReference>
<proteinExistence type="predicted"/>
<dbReference type="Gene3D" id="3.90.215.10">
    <property type="entry name" value="Gamma Fibrinogen, chain A, domain 1"/>
    <property type="match status" value="1"/>
</dbReference>
<keyword evidence="2" id="KW-1185">Reference proteome</keyword>